<gene>
    <name evidence="1" type="ORF">NA56DRAFT_476397</name>
</gene>
<accession>A0A2J6PFC4</accession>
<reference evidence="1 2" key="1">
    <citation type="submission" date="2016-05" db="EMBL/GenBank/DDBJ databases">
        <title>A degradative enzymes factory behind the ericoid mycorrhizal symbiosis.</title>
        <authorList>
            <consortium name="DOE Joint Genome Institute"/>
            <person name="Martino E."/>
            <person name="Morin E."/>
            <person name="Grelet G."/>
            <person name="Kuo A."/>
            <person name="Kohler A."/>
            <person name="Daghino S."/>
            <person name="Barry K."/>
            <person name="Choi C."/>
            <person name="Cichocki N."/>
            <person name="Clum A."/>
            <person name="Copeland A."/>
            <person name="Hainaut M."/>
            <person name="Haridas S."/>
            <person name="Labutti K."/>
            <person name="Lindquist E."/>
            <person name="Lipzen A."/>
            <person name="Khouja H.-R."/>
            <person name="Murat C."/>
            <person name="Ohm R."/>
            <person name="Olson A."/>
            <person name="Spatafora J."/>
            <person name="Veneault-Fourrey C."/>
            <person name="Henrissat B."/>
            <person name="Grigoriev I."/>
            <person name="Martin F."/>
            <person name="Perotto S."/>
        </authorList>
    </citation>
    <scope>NUCLEOTIDE SEQUENCE [LARGE SCALE GENOMIC DNA]</scope>
    <source>
        <strain evidence="1 2">UAMH 7357</strain>
    </source>
</reference>
<sequence length="85" mass="9499">MAGAAMRLILRIYVYSILWRGGDMPISSFSCLVFLRAFPKSTRFKSTQLGAKRIAKHSHTSIRTQIFSRKLGLGAQRGLGLVVRC</sequence>
<protein>
    <submittedName>
        <fullName evidence="1">Uncharacterized protein</fullName>
    </submittedName>
</protein>
<dbReference type="Proteomes" id="UP000235672">
    <property type="component" value="Unassembled WGS sequence"/>
</dbReference>
<evidence type="ECO:0000313" key="1">
    <source>
        <dbReference type="EMBL" id="PMD12717.1"/>
    </source>
</evidence>
<dbReference type="EMBL" id="KZ613543">
    <property type="protein sequence ID" value="PMD12717.1"/>
    <property type="molecule type" value="Genomic_DNA"/>
</dbReference>
<keyword evidence="2" id="KW-1185">Reference proteome</keyword>
<evidence type="ECO:0000313" key="2">
    <source>
        <dbReference type="Proteomes" id="UP000235672"/>
    </source>
</evidence>
<organism evidence="1 2">
    <name type="scientific">Hyaloscypha hepaticicola</name>
    <dbReference type="NCBI Taxonomy" id="2082293"/>
    <lineage>
        <taxon>Eukaryota</taxon>
        <taxon>Fungi</taxon>
        <taxon>Dikarya</taxon>
        <taxon>Ascomycota</taxon>
        <taxon>Pezizomycotina</taxon>
        <taxon>Leotiomycetes</taxon>
        <taxon>Helotiales</taxon>
        <taxon>Hyaloscyphaceae</taxon>
        <taxon>Hyaloscypha</taxon>
    </lineage>
</organism>
<name>A0A2J6PFC4_9HELO</name>
<proteinExistence type="predicted"/>
<dbReference type="AlphaFoldDB" id="A0A2J6PFC4"/>